<dbReference type="KEGG" id="lak:106159886"/>
<dbReference type="SUPFAM" id="SSF53098">
    <property type="entry name" value="Ribonuclease H-like"/>
    <property type="match status" value="1"/>
</dbReference>
<dbReference type="STRING" id="7574.A0A1S3I1S6"/>
<dbReference type="RefSeq" id="XP_013391781.1">
    <property type="nucleotide sequence ID" value="XM_013536327.1"/>
</dbReference>
<dbReference type="InterPro" id="IPR036397">
    <property type="entry name" value="RNaseH_sf"/>
</dbReference>
<dbReference type="GeneID" id="106159886"/>
<dbReference type="GO" id="GO:0003676">
    <property type="term" value="F:nucleic acid binding"/>
    <property type="evidence" value="ECO:0007669"/>
    <property type="project" value="InterPro"/>
</dbReference>
<reference evidence="4" key="1">
    <citation type="submission" date="2025-08" db="UniProtKB">
        <authorList>
            <consortium name="RefSeq"/>
        </authorList>
    </citation>
    <scope>IDENTIFICATION</scope>
    <source>
        <tissue evidence="4">Gonads</tissue>
    </source>
</reference>
<dbReference type="PANTHER" id="PTHR37984:SF5">
    <property type="entry name" value="PROTEIN NYNRIN-LIKE"/>
    <property type="match status" value="1"/>
</dbReference>
<gene>
    <name evidence="4" type="primary">LOC106159886</name>
</gene>
<protein>
    <submittedName>
        <fullName evidence="4">Uncharacterized protein LOC106159886</fullName>
    </submittedName>
</protein>
<organism evidence="3 4">
    <name type="scientific">Lingula anatina</name>
    <name type="common">Brachiopod</name>
    <name type="synonym">Lingula unguis</name>
    <dbReference type="NCBI Taxonomy" id="7574"/>
    <lineage>
        <taxon>Eukaryota</taxon>
        <taxon>Metazoa</taxon>
        <taxon>Spiralia</taxon>
        <taxon>Lophotrochozoa</taxon>
        <taxon>Brachiopoda</taxon>
        <taxon>Linguliformea</taxon>
        <taxon>Lingulata</taxon>
        <taxon>Lingulida</taxon>
        <taxon>Linguloidea</taxon>
        <taxon>Lingulidae</taxon>
        <taxon>Lingula</taxon>
    </lineage>
</organism>
<feature type="domain" description="Integrase catalytic" evidence="2">
    <location>
        <begin position="1"/>
        <end position="95"/>
    </location>
</feature>
<keyword evidence="3" id="KW-1185">Reference proteome</keyword>
<sequence length="135" mass="15334">MVSDGGPQFSSSVFDQFTKKWGIGHIKSSPHYPRANGEAESAVKTVKHLMYKCVKNNEDQFEALLELRNVPRQETGLSPYQMVFGKPGRTFLPSVAKKIKDPQVLEKINKRNKSVKKYHDKSARDQAQNRAKCIL</sequence>
<evidence type="ECO:0000313" key="4">
    <source>
        <dbReference type="RefSeq" id="XP_013391781.1"/>
    </source>
</evidence>
<evidence type="ECO:0000259" key="2">
    <source>
        <dbReference type="PROSITE" id="PS50994"/>
    </source>
</evidence>
<dbReference type="Proteomes" id="UP000085678">
    <property type="component" value="Unplaced"/>
</dbReference>
<evidence type="ECO:0000313" key="3">
    <source>
        <dbReference type="Proteomes" id="UP000085678"/>
    </source>
</evidence>
<accession>A0A1S3I1S6</accession>
<dbReference type="OrthoDB" id="6160174at2759"/>
<dbReference type="InParanoid" id="A0A1S3I1S6"/>
<dbReference type="InterPro" id="IPR050951">
    <property type="entry name" value="Retrovirus_Pol_polyprotein"/>
</dbReference>
<dbReference type="PANTHER" id="PTHR37984">
    <property type="entry name" value="PROTEIN CBG26694"/>
    <property type="match status" value="1"/>
</dbReference>
<name>A0A1S3I1S6_LINAN</name>
<dbReference type="InterPro" id="IPR001584">
    <property type="entry name" value="Integrase_cat-core"/>
</dbReference>
<feature type="region of interest" description="Disordered" evidence="1">
    <location>
        <begin position="111"/>
        <end position="130"/>
    </location>
</feature>
<dbReference type="GO" id="GO:0015074">
    <property type="term" value="P:DNA integration"/>
    <property type="evidence" value="ECO:0007669"/>
    <property type="project" value="InterPro"/>
</dbReference>
<dbReference type="AlphaFoldDB" id="A0A1S3I1S6"/>
<dbReference type="Gene3D" id="3.30.420.10">
    <property type="entry name" value="Ribonuclease H-like superfamily/Ribonuclease H"/>
    <property type="match status" value="1"/>
</dbReference>
<dbReference type="PROSITE" id="PS50994">
    <property type="entry name" value="INTEGRASE"/>
    <property type="match status" value="1"/>
</dbReference>
<proteinExistence type="predicted"/>
<dbReference type="InterPro" id="IPR012337">
    <property type="entry name" value="RNaseH-like_sf"/>
</dbReference>
<evidence type="ECO:0000256" key="1">
    <source>
        <dbReference type="SAM" id="MobiDB-lite"/>
    </source>
</evidence>